<dbReference type="EMBL" id="JBHTII010000001">
    <property type="protein sequence ID" value="MFD0790327.1"/>
    <property type="molecule type" value="Genomic_DNA"/>
</dbReference>
<sequence length="122" mass="13467">MTSARELQESAWDAECRRDLDALLEHFHPDAVFHPAGGAPQKGHDAIRAMTEDFYRSFPGLEIDILDQWDKGESAAIFEFRAHLIDTEGGRSTLDGVCAVQVADGVFTAVRYYEDAPVPVTG</sequence>
<feature type="domain" description="SnoaL-like" evidence="1">
    <location>
        <begin position="13"/>
        <end position="107"/>
    </location>
</feature>
<dbReference type="RefSeq" id="WP_204978110.1">
    <property type="nucleotide sequence ID" value="NZ_JBHTII010000001.1"/>
</dbReference>
<name>A0ABW3AHD2_9MICO</name>
<dbReference type="Gene3D" id="3.10.450.50">
    <property type="match status" value="1"/>
</dbReference>
<comment type="caution">
    <text evidence="2">The sequence shown here is derived from an EMBL/GenBank/DDBJ whole genome shotgun (WGS) entry which is preliminary data.</text>
</comment>
<dbReference type="Proteomes" id="UP001597055">
    <property type="component" value="Unassembled WGS sequence"/>
</dbReference>
<dbReference type="Pfam" id="PF12680">
    <property type="entry name" value="SnoaL_2"/>
    <property type="match status" value="1"/>
</dbReference>
<evidence type="ECO:0000313" key="3">
    <source>
        <dbReference type="Proteomes" id="UP001597055"/>
    </source>
</evidence>
<reference evidence="3" key="1">
    <citation type="journal article" date="2019" name="Int. J. Syst. Evol. Microbiol.">
        <title>The Global Catalogue of Microorganisms (GCM) 10K type strain sequencing project: providing services to taxonomists for standard genome sequencing and annotation.</title>
        <authorList>
            <consortium name="The Broad Institute Genomics Platform"/>
            <consortium name="The Broad Institute Genome Sequencing Center for Infectious Disease"/>
            <person name="Wu L."/>
            <person name="Ma J."/>
        </authorList>
    </citation>
    <scope>NUCLEOTIDE SEQUENCE [LARGE SCALE GENOMIC DNA]</scope>
    <source>
        <strain evidence="3">CCUG 54523</strain>
    </source>
</reference>
<evidence type="ECO:0000259" key="1">
    <source>
        <dbReference type="Pfam" id="PF12680"/>
    </source>
</evidence>
<gene>
    <name evidence="2" type="ORF">ACFQ0P_07955</name>
</gene>
<accession>A0ABW3AHD2</accession>
<evidence type="ECO:0000313" key="2">
    <source>
        <dbReference type="EMBL" id="MFD0790327.1"/>
    </source>
</evidence>
<keyword evidence="3" id="KW-1185">Reference proteome</keyword>
<dbReference type="InterPro" id="IPR032710">
    <property type="entry name" value="NTF2-like_dom_sf"/>
</dbReference>
<proteinExistence type="predicted"/>
<organism evidence="2 3">
    <name type="scientific">Microbacterium insulae</name>
    <dbReference type="NCBI Taxonomy" id="483014"/>
    <lineage>
        <taxon>Bacteria</taxon>
        <taxon>Bacillati</taxon>
        <taxon>Actinomycetota</taxon>
        <taxon>Actinomycetes</taxon>
        <taxon>Micrococcales</taxon>
        <taxon>Microbacteriaceae</taxon>
        <taxon>Microbacterium</taxon>
    </lineage>
</organism>
<dbReference type="InterPro" id="IPR037401">
    <property type="entry name" value="SnoaL-like"/>
</dbReference>
<protein>
    <submittedName>
        <fullName evidence="2">Nuclear transport factor 2 family protein</fullName>
    </submittedName>
</protein>
<dbReference type="SUPFAM" id="SSF54427">
    <property type="entry name" value="NTF2-like"/>
    <property type="match status" value="1"/>
</dbReference>